<gene>
    <name evidence="2" type="ORF">GCM10025866_26540</name>
</gene>
<feature type="transmembrane region" description="Helical" evidence="1">
    <location>
        <begin position="7"/>
        <end position="29"/>
    </location>
</feature>
<dbReference type="RefSeq" id="WP_286276747.1">
    <property type="nucleotide sequence ID" value="NZ_AP027731.1"/>
</dbReference>
<name>A0ABN6XSU4_9MICO</name>
<keyword evidence="1" id="KW-0812">Transmembrane</keyword>
<protein>
    <recommendedName>
        <fullName evidence="4">DUF4386 domain-containing protein</fullName>
    </recommendedName>
</protein>
<feature type="transmembrane region" description="Helical" evidence="1">
    <location>
        <begin position="197"/>
        <end position="218"/>
    </location>
</feature>
<evidence type="ECO:0000256" key="1">
    <source>
        <dbReference type="SAM" id="Phobius"/>
    </source>
</evidence>
<evidence type="ECO:0000313" key="2">
    <source>
        <dbReference type="EMBL" id="BDZ46745.1"/>
    </source>
</evidence>
<keyword evidence="1" id="KW-1133">Transmembrane helix</keyword>
<reference evidence="3" key="1">
    <citation type="journal article" date="2019" name="Int. J. Syst. Evol. Microbiol.">
        <title>The Global Catalogue of Microorganisms (GCM) 10K type strain sequencing project: providing services to taxonomists for standard genome sequencing and annotation.</title>
        <authorList>
            <consortium name="The Broad Institute Genomics Platform"/>
            <consortium name="The Broad Institute Genome Sequencing Center for Infectious Disease"/>
            <person name="Wu L."/>
            <person name="Ma J."/>
        </authorList>
    </citation>
    <scope>NUCLEOTIDE SEQUENCE [LARGE SCALE GENOMIC DNA]</scope>
    <source>
        <strain evidence="3">NBRC 108725</strain>
    </source>
</reference>
<dbReference type="Pfam" id="PF14329">
    <property type="entry name" value="DUF4386"/>
    <property type="match status" value="1"/>
</dbReference>
<dbReference type="InterPro" id="IPR025495">
    <property type="entry name" value="DUF4386"/>
</dbReference>
<feature type="transmembrane region" description="Helical" evidence="1">
    <location>
        <begin position="170"/>
        <end position="191"/>
    </location>
</feature>
<keyword evidence="1" id="KW-0472">Membrane</keyword>
<organism evidence="2 3">
    <name type="scientific">Naasia aerilata</name>
    <dbReference type="NCBI Taxonomy" id="1162966"/>
    <lineage>
        <taxon>Bacteria</taxon>
        <taxon>Bacillati</taxon>
        <taxon>Actinomycetota</taxon>
        <taxon>Actinomycetes</taxon>
        <taxon>Micrococcales</taxon>
        <taxon>Microbacteriaceae</taxon>
        <taxon>Naasia</taxon>
    </lineage>
</organism>
<sequence>MTRSRRTALITGVLFAITIVFSIPGALLYGPVLDDPDYVLGAGADGQVALGAFFEILVGVANIGTAVVLFPLLRRESEALALSYVASRIVESTIIAVGILSILSVVTLRQGVAEGTVAGSDSAVAAGAALVALHGATFLVGPGLLAGFGNGLVLGYLLYRSRLVPRPMAVLGLVAGPLVMASGILVLFGVYDQVSAWSGLATLPEFVWEAFLAVYLIVKGFRPAPPTPGDTASASPSAVSA</sequence>
<feature type="transmembrane region" description="Helical" evidence="1">
    <location>
        <begin position="128"/>
        <end position="158"/>
    </location>
</feature>
<proteinExistence type="predicted"/>
<evidence type="ECO:0000313" key="3">
    <source>
        <dbReference type="Proteomes" id="UP001321498"/>
    </source>
</evidence>
<dbReference type="Proteomes" id="UP001321498">
    <property type="component" value="Chromosome"/>
</dbReference>
<keyword evidence="3" id="KW-1185">Reference proteome</keyword>
<feature type="transmembrane region" description="Helical" evidence="1">
    <location>
        <begin position="85"/>
        <end position="108"/>
    </location>
</feature>
<accession>A0ABN6XSU4</accession>
<dbReference type="EMBL" id="AP027731">
    <property type="protein sequence ID" value="BDZ46745.1"/>
    <property type="molecule type" value="Genomic_DNA"/>
</dbReference>
<feature type="transmembrane region" description="Helical" evidence="1">
    <location>
        <begin position="49"/>
        <end position="73"/>
    </location>
</feature>
<evidence type="ECO:0008006" key="4">
    <source>
        <dbReference type="Google" id="ProtNLM"/>
    </source>
</evidence>